<feature type="compositionally biased region" description="Gly residues" evidence="1">
    <location>
        <begin position="102"/>
        <end position="111"/>
    </location>
</feature>
<dbReference type="Proteomes" id="UP000324222">
    <property type="component" value="Unassembled WGS sequence"/>
</dbReference>
<evidence type="ECO:0000313" key="2">
    <source>
        <dbReference type="EMBL" id="MPC43342.1"/>
    </source>
</evidence>
<feature type="compositionally biased region" description="Basic residues" evidence="1">
    <location>
        <begin position="65"/>
        <end position="74"/>
    </location>
</feature>
<evidence type="ECO:0000313" key="3">
    <source>
        <dbReference type="Proteomes" id="UP000324222"/>
    </source>
</evidence>
<comment type="caution">
    <text evidence="2">The sequence shown here is derived from an EMBL/GenBank/DDBJ whole genome shotgun (WGS) entry which is preliminary data.</text>
</comment>
<keyword evidence="3" id="KW-1185">Reference proteome</keyword>
<protein>
    <submittedName>
        <fullName evidence="2">Uncharacterized protein</fullName>
    </submittedName>
</protein>
<evidence type="ECO:0000256" key="1">
    <source>
        <dbReference type="SAM" id="MobiDB-lite"/>
    </source>
</evidence>
<name>A0A5B7FA75_PORTR</name>
<accession>A0A5B7FA75</accession>
<dbReference type="EMBL" id="VSRR010005786">
    <property type="protein sequence ID" value="MPC43342.1"/>
    <property type="molecule type" value="Genomic_DNA"/>
</dbReference>
<sequence>MERGVEGVVLRGCFQRVFSGAERGLAGWPTRGGLHSATRPKSRACRPAALRCDAATPHPVLKAVRQARRGAQRRAPREAARHPAGGKSAARRDLNRAASGRRGCGGGGGGGGVVVW</sequence>
<reference evidence="2 3" key="1">
    <citation type="submission" date="2019-05" db="EMBL/GenBank/DDBJ databases">
        <title>Another draft genome of Portunus trituberculatus and its Hox gene families provides insights of decapod evolution.</title>
        <authorList>
            <person name="Jeong J.-H."/>
            <person name="Song I."/>
            <person name="Kim S."/>
            <person name="Choi T."/>
            <person name="Kim D."/>
            <person name="Ryu S."/>
            <person name="Kim W."/>
        </authorList>
    </citation>
    <scope>NUCLEOTIDE SEQUENCE [LARGE SCALE GENOMIC DNA]</scope>
    <source>
        <tissue evidence="2">Muscle</tissue>
    </source>
</reference>
<dbReference type="AlphaFoldDB" id="A0A5B7FA75"/>
<gene>
    <name evidence="2" type="ORF">E2C01_036987</name>
</gene>
<proteinExistence type="predicted"/>
<organism evidence="2 3">
    <name type="scientific">Portunus trituberculatus</name>
    <name type="common">Swimming crab</name>
    <name type="synonym">Neptunus trituberculatus</name>
    <dbReference type="NCBI Taxonomy" id="210409"/>
    <lineage>
        <taxon>Eukaryota</taxon>
        <taxon>Metazoa</taxon>
        <taxon>Ecdysozoa</taxon>
        <taxon>Arthropoda</taxon>
        <taxon>Crustacea</taxon>
        <taxon>Multicrustacea</taxon>
        <taxon>Malacostraca</taxon>
        <taxon>Eumalacostraca</taxon>
        <taxon>Eucarida</taxon>
        <taxon>Decapoda</taxon>
        <taxon>Pleocyemata</taxon>
        <taxon>Brachyura</taxon>
        <taxon>Eubrachyura</taxon>
        <taxon>Portunoidea</taxon>
        <taxon>Portunidae</taxon>
        <taxon>Portuninae</taxon>
        <taxon>Portunus</taxon>
    </lineage>
</organism>
<feature type="region of interest" description="Disordered" evidence="1">
    <location>
        <begin position="56"/>
        <end position="111"/>
    </location>
</feature>